<dbReference type="EC" id="3.5.4.-" evidence="6"/>
<dbReference type="PROSITE" id="PS51747">
    <property type="entry name" value="CYT_DCMP_DEAMINASES_2"/>
    <property type="match status" value="1"/>
</dbReference>
<dbReference type="AlphaFoldDB" id="A0A1W1D3Z4"/>
<gene>
    <name evidence="6" type="ORF">MNB_SM-3-375</name>
</gene>
<dbReference type="InterPro" id="IPR002125">
    <property type="entry name" value="CMP_dCMP_dom"/>
</dbReference>
<evidence type="ECO:0000313" key="6">
    <source>
        <dbReference type="EMBL" id="SFV75355.1"/>
    </source>
</evidence>
<proteinExistence type="inferred from homology"/>
<dbReference type="GO" id="GO:0008270">
    <property type="term" value="F:zinc ion binding"/>
    <property type="evidence" value="ECO:0007669"/>
    <property type="project" value="InterPro"/>
</dbReference>
<evidence type="ECO:0000259" key="5">
    <source>
        <dbReference type="PROSITE" id="PS51747"/>
    </source>
</evidence>
<accession>A0A1W1D3Z4</accession>
<keyword evidence="2" id="KW-0479">Metal-binding</keyword>
<comment type="similarity">
    <text evidence="1">Belongs to the cytidine and deoxycytidylate deaminase family.</text>
</comment>
<dbReference type="GO" id="GO:0006152">
    <property type="term" value="P:purine nucleoside catabolic process"/>
    <property type="evidence" value="ECO:0007669"/>
    <property type="project" value="TreeGrafter"/>
</dbReference>
<dbReference type="GO" id="GO:0047974">
    <property type="term" value="F:guanosine deaminase activity"/>
    <property type="evidence" value="ECO:0007669"/>
    <property type="project" value="TreeGrafter"/>
</dbReference>
<feature type="domain" description="CMP/dCMP-type deaminase" evidence="5">
    <location>
        <begin position="1"/>
        <end position="111"/>
    </location>
</feature>
<dbReference type="Pfam" id="PF00383">
    <property type="entry name" value="dCMP_cyt_deam_1"/>
    <property type="match status" value="1"/>
</dbReference>
<evidence type="ECO:0000256" key="4">
    <source>
        <dbReference type="ARBA" id="ARBA00022833"/>
    </source>
</evidence>
<dbReference type="PROSITE" id="PS00903">
    <property type="entry name" value="CYT_DCMP_DEAMINASES_1"/>
    <property type="match status" value="1"/>
</dbReference>
<dbReference type="InterPro" id="IPR016193">
    <property type="entry name" value="Cytidine_deaminase-like"/>
</dbReference>
<dbReference type="InterPro" id="IPR016192">
    <property type="entry name" value="APOBEC/CMP_deaminase_Zn-bd"/>
</dbReference>
<evidence type="ECO:0000256" key="1">
    <source>
        <dbReference type="ARBA" id="ARBA00006576"/>
    </source>
</evidence>
<name>A0A1W1D3Z4_9ZZZZ</name>
<dbReference type="EMBL" id="FPHP01000029">
    <property type="protein sequence ID" value="SFV75355.1"/>
    <property type="molecule type" value="Genomic_DNA"/>
</dbReference>
<evidence type="ECO:0000256" key="3">
    <source>
        <dbReference type="ARBA" id="ARBA00022801"/>
    </source>
</evidence>
<dbReference type="CDD" id="cd01285">
    <property type="entry name" value="nucleoside_deaminase"/>
    <property type="match status" value="1"/>
</dbReference>
<dbReference type="PANTHER" id="PTHR11079">
    <property type="entry name" value="CYTOSINE DEAMINASE FAMILY MEMBER"/>
    <property type="match status" value="1"/>
</dbReference>
<reference evidence="6" key="1">
    <citation type="submission" date="2016-10" db="EMBL/GenBank/DDBJ databases">
        <authorList>
            <person name="de Groot N.N."/>
        </authorList>
    </citation>
    <scope>NUCLEOTIDE SEQUENCE</scope>
</reference>
<sequence length="150" mass="17046">MHKWMQVAYNEATQGMLENDGGPFGAVIVKDDKVIASAHNEVLLQKDPTAHAEINAIRKASKKLNTFDLSGCILYTTCQPCPMCLGAIFWARIKTVYYGATKEDAQRGGFDDAKFYKLLSNQETLLQQIDHKENAKLFDIWNQKEDRKIY</sequence>
<organism evidence="6">
    <name type="scientific">hydrothermal vent metagenome</name>
    <dbReference type="NCBI Taxonomy" id="652676"/>
    <lineage>
        <taxon>unclassified sequences</taxon>
        <taxon>metagenomes</taxon>
        <taxon>ecological metagenomes</taxon>
    </lineage>
</organism>
<dbReference type="FunFam" id="3.40.140.10:FF:000011">
    <property type="entry name" value="tRNA-specific adenosine deaminase"/>
    <property type="match status" value="1"/>
</dbReference>
<evidence type="ECO:0000256" key="2">
    <source>
        <dbReference type="ARBA" id="ARBA00022723"/>
    </source>
</evidence>
<protein>
    <submittedName>
        <fullName evidence="6">tRNA-specific adenosine-34 deaminase</fullName>
        <ecNumber evidence="6">3.5.4.-</ecNumber>
    </submittedName>
</protein>
<keyword evidence="3 6" id="KW-0378">Hydrolase</keyword>
<dbReference type="PANTHER" id="PTHR11079:SF161">
    <property type="entry name" value="CMP_DCMP-TYPE DEAMINASE DOMAIN-CONTAINING PROTEIN"/>
    <property type="match status" value="1"/>
</dbReference>
<dbReference type="Gene3D" id="3.40.140.10">
    <property type="entry name" value="Cytidine Deaminase, domain 2"/>
    <property type="match status" value="1"/>
</dbReference>
<keyword evidence="4" id="KW-0862">Zinc</keyword>
<dbReference type="SUPFAM" id="SSF53927">
    <property type="entry name" value="Cytidine deaminase-like"/>
    <property type="match status" value="1"/>
</dbReference>